<organism evidence="9 10">
    <name type="scientific">Mojavia pulchra JT2-VF2</name>
    <dbReference type="NCBI Taxonomy" id="287848"/>
    <lineage>
        <taxon>Bacteria</taxon>
        <taxon>Bacillati</taxon>
        <taxon>Cyanobacteriota</taxon>
        <taxon>Cyanophyceae</taxon>
        <taxon>Nostocales</taxon>
        <taxon>Nostocaceae</taxon>
    </lineage>
</organism>
<reference evidence="9" key="2">
    <citation type="journal article" date="2022" name="Microbiol. Resour. Announc.">
        <title>Metagenome Sequencing to Explore Phylogenomics of Terrestrial Cyanobacteria.</title>
        <authorList>
            <person name="Ward R.D."/>
            <person name="Stajich J.E."/>
            <person name="Johansen J.R."/>
            <person name="Huntemann M."/>
            <person name="Clum A."/>
            <person name="Foster B."/>
            <person name="Foster B."/>
            <person name="Roux S."/>
            <person name="Palaniappan K."/>
            <person name="Varghese N."/>
            <person name="Mukherjee S."/>
            <person name="Reddy T.B.K."/>
            <person name="Daum C."/>
            <person name="Copeland A."/>
            <person name="Chen I.A."/>
            <person name="Ivanova N.N."/>
            <person name="Kyrpides N.C."/>
            <person name="Shapiro N."/>
            <person name="Eloe-Fadrosh E.A."/>
            <person name="Pietrasiak N."/>
        </authorList>
    </citation>
    <scope>NUCLEOTIDE SEQUENCE</scope>
    <source>
        <strain evidence="9">JT2-VF2</strain>
    </source>
</reference>
<dbReference type="InterPro" id="IPR050556">
    <property type="entry name" value="Type_II_TA_system_RNase"/>
</dbReference>
<dbReference type="AlphaFoldDB" id="A0A951UJ65"/>
<dbReference type="EMBL" id="JAHHHN010000037">
    <property type="protein sequence ID" value="MBW4565412.1"/>
    <property type="molecule type" value="Genomic_DNA"/>
</dbReference>
<gene>
    <name evidence="9" type="ORF">KME32_30875</name>
</gene>
<feature type="domain" description="PIN" evidence="8">
    <location>
        <begin position="1"/>
        <end position="108"/>
    </location>
</feature>
<reference evidence="9" key="1">
    <citation type="submission" date="2021-05" db="EMBL/GenBank/DDBJ databases">
        <authorList>
            <person name="Pietrasiak N."/>
            <person name="Ward R."/>
            <person name="Stajich J.E."/>
            <person name="Kurbessoian T."/>
        </authorList>
    </citation>
    <scope>NUCLEOTIDE SEQUENCE</scope>
    <source>
        <strain evidence="9">JT2-VF2</strain>
    </source>
</reference>
<keyword evidence="5" id="KW-0378">Hydrolase</keyword>
<protein>
    <submittedName>
        <fullName evidence="9">Type II toxin-antitoxin system VapC family toxin</fullName>
    </submittedName>
</protein>
<keyword evidence="3" id="KW-0540">Nuclease</keyword>
<comment type="caution">
    <text evidence="9">The sequence shown here is derived from an EMBL/GenBank/DDBJ whole genome shotgun (WGS) entry which is preliminary data.</text>
</comment>
<dbReference type="CDD" id="cd18738">
    <property type="entry name" value="PIN_VapC4-5_FitB-like"/>
    <property type="match status" value="1"/>
</dbReference>
<dbReference type="SUPFAM" id="SSF88723">
    <property type="entry name" value="PIN domain-like"/>
    <property type="match status" value="1"/>
</dbReference>
<dbReference type="PANTHER" id="PTHR33653">
    <property type="entry name" value="RIBONUCLEASE VAPC2"/>
    <property type="match status" value="1"/>
</dbReference>
<proteinExistence type="inferred from homology"/>
<dbReference type="GO" id="GO:0046872">
    <property type="term" value="F:metal ion binding"/>
    <property type="evidence" value="ECO:0007669"/>
    <property type="project" value="UniProtKB-KW"/>
</dbReference>
<dbReference type="PANTHER" id="PTHR33653:SF1">
    <property type="entry name" value="RIBONUCLEASE VAPC2"/>
    <property type="match status" value="1"/>
</dbReference>
<accession>A0A951UJ65</accession>
<keyword evidence="4" id="KW-0479">Metal-binding</keyword>
<keyword evidence="6" id="KW-0460">Magnesium</keyword>
<evidence type="ECO:0000259" key="8">
    <source>
        <dbReference type="Pfam" id="PF01850"/>
    </source>
</evidence>
<dbReference type="Gene3D" id="3.40.50.1010">
    <property type="entry name" value="5'-nuclease"/>
    <property type="match status" value="1"/>
</dbReference>
<comment type="cofactor">
    <cofactor evidence="1">
        <name>Mg(2+)</name>
        <dbReference type="ChEBI" id="CHEBI:18420"/>
    </cofactor>
</comment>
<evidence type="ECO:0000256" key="7">
    <source>
        <dbReference type="ARBA" id="ARBA00038093"/>
    </source>
</evidence>
<evidence type="ECO:0000256" key="2">
    <source>
        <dbReference type="ARBA" id="ARBA00022649"/>
    </source>
</evidence>
<evidence type="ECO:0000256" key="1">
    <source>
        <dbReference type="ARBA" id="ARBA00001946"/>
    </source>
</evidence>
<dbReference type="InterPro" id="IPR029060">
    <property type="entry name" value="PIN-like_dom_sf"/>
</dbReference>
<dbReference type="Proteomes" id="UP000715781">
    <property type="component" value="Unassembled WGS sequence"/>
</dbReference>
<keyword evidence="2" id="KW-1277">Toxin-antitoxin system</keyword>
<name>A0A951UJ65_9NOST</name>
<comment type="similarity">
    <text evidence="7">Belongs to the PINc/VapC protein family.</text>
</comment>
<evidence type="ECO:0000313" key="9">
    <source>
        <dbReference type="EMBL" id="MBW4565412.1"/>
    </source>
</evidence>
<dbReference type="Pfam" id="PF01850">
    <property type="entry name" value="PIN"/>
    <property type="match status" value="1"/>
</dbReference>
<dbReference type="GO" id="GO:0004518">
    <property type="term" value="F:nuclease activity"/>
    <property type="evidence" value="ECO:0007669"/>
    <property type="project" value="UniProtKB-KW"/>
</dbReference>
<evidence type="ECO:0000313" key="10">
    <source>
        <dbReference type="Proteomes" id="UP000715781"/>
    </source>
</evidence>
<evidence type="ECO:0000256" key="5">
    <source>
        <dbReference type="ARBA" id="ARBA00022801"/>
    </source>
</evidence>
<evidence type="ECO:0000256" key="6">
    <source>
        <dbReference type="ARBA" id="ARBA00022842"/>
    </source>
</evidence>
<dbReference type="InterPro" id="IPR002716">
    <property type="entry name" value="PIN_dom"/>
</dbReference>
<sequence>MLLDSNIIIYSAQPEYPQLRDLIAEYTPAVSALSYLEVLGYHLLTEQQRQYFEEFFQVAQVLPISQDVLNQAVILRQQRRMTLGDAIIAGTALVHGLILITRNIDDFRWIAQLELLNPFENDEPEVV</sequence>
<dbReference type="GO" id="GO:0016787">
    <property type="term" value="F:hydrolase activity"/>
    <property type="evidence" value="ECO:0007669"/>
    <property type="project" value="UniProtKB-KW"/>
</dbReference>
<evidence type="ECO:0000256" key="3">
    <source>
        <dbReference type="ARBA" id="ARBA00022722"/>
    </source>
</evidence>
<evidence type="ECO:0000256" key="4">
    <source>
        <dbReference type="ARBA" id="ARBA00022723"/>
    </source>
</evidence>